<evidence type="ECO:0000313" key="3">
    <source>
        <dbReference type="Proteomes" id="UP000245956"/>
    </source>
</evidence>
<proteinExistence type="predicted"/>
<feature type="compositionally biased region" description="Polar residues" evidence="1">
    <location>
        <begin position="279"/>
        <end position="288"/>
    </location>
</feature>
<organism evidence="2 3">
    <name type="scientific">Purpureocillium lilacinum</name>
    <name type="common">Paecilomyces lilacinus</name>
    <dbReference type="NCBI Taxonomy" id="33203"/>
    <lineage>
        <taxon>Eukaryota</taxon>
        <taxon>Fungi</taxon>
        <taxon>Dikarya</taxon>
        <taxon>Ascomycota</taxon>
        <taxon>Pezizomycotina</taxon>
        <taxon>Sordariomycetes</taxon>
        <taxon>Hypocreomycetidae</taxon>
        <taxon>Hypocreales</taxon>
        <taxon>Ophiocordycipitaceae</taxon>
        <taxon>Purpureocillium</taxon>
    </lineage>
</organism>
<feature type="compositionally biased region" description="Pro residues" evidence="1">
    <location>
        <begin position="148"/>
        <end position="166"/>
    </location>
</feature>
<reference evidence="2 3" key="1">
    <citation type="journal article" date="2016" name="Front. Microbiol.">
        <title>Genome and transcriptome sequences reveal the specific parasitism of the nematophagous Purpureocillium lilacinum 36-1.</title>
        <authorList>
            <person name="Xie J."/>
            <person name="Li S."/>
            <person name="Mo C."/>
            <person name="Xiao X."/>
            <person name="Peng D."/>
            <person name="Wang G."/>
            <person name="Xiao Y."/>
        </authorList>
    </citation>
    <scope>NUCLEOTIDE SEQUENCE [LARGE SCALE GENOMIC DNA]</scope>
    <source>
        <strain evidence="2 3">36-1</strain>
    </source>
</reference>
<dbReference type="Proteomes" id="UP000245956">
    <property type="component" value="Unassembled WGS sequence"/>
</dbReference>
<feature type="compositionally biased region" description="Low complexity" evidence="1">
    <location>
        <begin position="135"/>
        <end position="147"/>
    </location>
</feature>
<feature type="region of interest" description="Disordered" evidence="1">
    <location>
        <begin position="344"/>
        <end position="399"/>
    </location>
</feature>
<evidence type="ECO:0000256" key="1">
    <source>
        <dbReference type="SAM" id="MobiDB-lite"/>
    </source>
</evidence>
<sequence>MCARLTTRYVGREGGARAVGRPTTDGDGGDAAVAQMYLKKTDRQEKVILAGRRWNVTGTLAPLPRRHQHGLGRQMREILAVVHPSMESVERARMAWIDEREPALHGRLPMAPSLTVLSGWCWSSIHGSSMSALHQAPSRTGRAAAATAPPPEPPPPASPAPPPPARAPRQRGTPPEAQEPANGGGPHPPGARQSRSSRCAAREIDGARQWLRGPSGSVASGAPPPGLCLPGHPRRGTWRRLERQPQRAPNGPKLSRVGALLHPTLAPAPSHPPVRHENTPSNSVPEGTSVTVAGWLRLLVPPRDCPATPPSTHRLPGTLALSLFPLPTLSLSLSSPILLSEKPRANAPTPFPPDDVTFAPPPRPSSVRHVDTDTRRPVRQHSHSSAAERVPTTTATLAPCPPASRSLALRLAVPIVPPAVPPRLRVAPLSTAAPTTTYTPGRRNRPISRTTASLHREPSCTTSATTLRLRRLLSHVPAPDAVAN</sequence>
<protein>
    <submittedName>
        <fullName evidence="2">Uncharacterized protein</fullName>
    </submittedName>
</protein>
<accession>A0A2U3EK09</accession>
<gene>
    <name evidence="2" type="ORF">PCL_08153</name>
</gene>
<dbReference type="EMBL" id="LCWV01000003">
    <property type="protein sequence ID" value="PWI74839.1"/>
    <property type="molecule type" value="Genomic_DNA"/>
</dbReference>
<name>A0A2U3EK09_PURLI</name>
<feature type="compositionally biased region" description="Pro residues" evidence="1">
    <location>
        <begin position="349"/>
        <end position="364"/>
    </location>
</feature>
<comment type="caution">
    <text evidence="2">The sequence shown here is derived from an EMBL/GenBank/DDBJ whole genome shotgun (WGS) entry which is preliminary data.</text>
</comment>
<feature type="region of interest" description="Disordered" evidence="1">
    <location>
        <begin position="263"/>
        <end position="288"/>
    </location>
</feature>
<evidence type="ECO:0000313" key="2">
    <source>
        <dbReference type="EMBL" id="PWI74839.1"/>
    </source>
</evidence>
<dbReference type="AlphaFoldDB" id="A0A2U3EK09"/>
<feature type="compositionally biased region" description="Low complexity" evidence="1">
    <location>
        <begin position="190"/>
        <end position="199"/>
    </location>
</feature>
<feature type="region of interest" description="Disordered" evidence="1">
    <location>
        <begin position="432"/>
        <end position="462"/>
    </location>
</feature>
<feature type="region of interest" description="Disordered" evidence="1">
    <location>
        <begin position="132"/>
        <end position="235"/>
    </location>
</feature>